<dbReference type="OrthoDB" id="5241551at2"/>
<dbReference type="GO" id="GO:0006508">
    <property type="term" value="P:proteolysis"/>
    <property type="evidence" value="ECO:0007669"/>
    <property type="project" value="InterPro"/>
</dbReference>
<dbReference type="EMBL" id="JACCBI010000001">
    <property type="protein sequence ID" value="NYD66517.1"/>
    <property type="molecule type" value="Genomic_DNA"/>
</dbReference>
<keyword evidence="3" id="KW-0121">Carboxypeptidase</keyword>
<evidence type="ECO:0000313" key="3">
    <source>
        <dbReference type="EMBL" id="NYD66517.1"/>
    </source>
</evidence>
<feature type="domain" description="Peptidase S11 D-alanyl-D-alanine carboxypeptidase A N-terminal" evidence="2">
    <location>
        <begin position="76"/>
        <end position="284"/>
    </location>
</feature>
<dbReference type="GO" id="GO:0009002">
    <property type="term" value="F:serine-type D-Ala-D-Ala carboxypeptidase activity"/>
    <property type="evidence" value="ECO:0007669"/>
    <property type="project" value="UniProtKB-EC"/>
</dbReference>
<protein>
    <submittedName>
        <fullName evidence="3">D-alanyl-D-alanine carboxypeptidase (Penicillin-binding protein 5/6)</fullName>
        <ecNumber evidence="3">3.4.16.4</ecNumber>
    </submittedName>
</protein>
<gene>
    <name evidence="3" type="ORF">BJ972_001036</name>
    <name evidence="4" type="ORF">ESP50_04520</name>
</gene>
<comment type="caution">
    <text evidence="4">The sequence shown here is derived from an EMBL/GenBank/DDBJ whole genome shotgun (WGS) entry which is preliminary data.</text>
</comment>
<keyword evidence="3" id="KW-0378">Hydrolase</keyword>
<evidence type="ECO:0000313" key="6">
    <source>
        <dbReference type="Proteomes" id="UP000581087"/>
    </source>
</evidence>
<reference evidence="4 5" key="1">
    <citation type="submission" date="2019-01" db="EMBL/GenBank/DDBJ databases">
        <title>Agromyces.</title>
        <authorList>
            <person name="Li J."/>
        </authorList>
    </citation>
    <scope>NUCLEOTIDE SEQUENCE [LARGE SCALE GENOMIC DNA]</scope>
    <source>
        <strain evidence="4 5">DSM 23870</strain>
    </source>
</reference>
<keyword evidence="1" id="KW-1133">Transmembrane helix</keyword>
<dbReference type="EC" id="3.4.16.4" evidence="3"/>
<dbReference type="SUPFAM" id="SSF56601">
    <property type="entry name" value="beta-lactamase/transpeptidase-like"/>
    <property type="match status" value="1"/>
</dbReference>
<keyword evidence="5" id="KW-1185">Reference proteome</keyword>
<evidence type="ECO:0000259" key="2">
    <source>
        <dbReference type="Pfam" id="PF00768"/>
    </source>
</evidence>
<evidence type="ECO:0000256" key="1">
    <source>
        <dbReference type="SAM" id="Phobius"/>
    </source>
</evidence>
<dbReference type="RefSeq" id="WP_129172767.1">
    <property type="nucleotide sequence ID" value="NZ_JACCBI010000001.1"/>
</dbReference>
<name>A0A4Q2MB11_9MICO</name>
<accession>A0A4Q2MB11</accession>
<dbReference type="InterPro" id="IPR001967">
    <property type="entry name" value="Peptidase_S11_N"/>
</dbReference>
<dbReference type="EMBL" id="SDPM01000002">
    <property type="protein sequence ID" value="RXZ87192.1"/>
    <property type="molecule type" value="Genomic_DNA"/>
</dbReference>
<dbReference type="Proteomes" id="UP000292686">
    <property type="component" value="Unassembled WGS sequence"/>
</dbReference>
<dbReference type="AlphaFoldDB" id="A0A4Q2MB11"/>
<keyword evidence="1" id="KW-0472">Membrane</keyword>
<sequence length="416" mass="41313">MSSVSPGRVVGIIVGAVAILAIGLYGPVTLLGPLPPATVTAMAPSTGAAEATVAAMPADGANAVVISPAGAEPDAAVLSTSGIAEAVPIGGSAKIITLLVALDAKPLTAGEAGDAVPILAADFAAYAEYGRQDVRVLQVSPGDTWSYSDVVRAVALASSNNHADTLARFAFGSVDAYVAAANAWLAEEGYDSVTVADATGLSGDNVGTATDMARLAARAVADPALASVYAGETSGSSARSIPDSSAHLADAGVRGLSRSFTDEAGLCLLFTTTVGEGDDTATVTGAFLRMPDYETLDPAVVGLRDSLAGGIGPVEVIAAGQPYATISTPWGATARAVAAVSKSQSGLDGAGGDVSLDIPPVTTATEGATIGRVTVATPGGDVSAPLQIDRTIRDPGVFWRLMNPVPVIEALIESAD</sequence>
<dbReference type="InterPro" id="IPR012338">
    <property type="entry name" value="Beta-lactam/transpept-like"/>
</dbReference>
<evidence type="ECO:0000313" key="5">
    <source>
        <dbReference type="Proteomes" id="UP000292686"/>
    </source>
</evidence>
<evidence type="ECO:0000313" key="4">
    <source>
        <dbReference type="EMBL" id="RXZ87192.1"/>
    </source>
</evidence>
<dbReference type="Proteomes" id="UP000581087">
    <property type="component" value="Unassembled WGS sequence"/>
</dbReference>
<keyword evidence="3" id="KW-0645">Protease</keyword>
<dbReference type="Gene3D" id="3.40.710.10">
    <property type="entry name" value="DD-peptidase/beta-lactamase superfamily"/>
    <property type="match status" value="1"/>
</dbReference>
<feature type="transmembrane region" description="Helical" evidence="1">
    <location>
        <begin position="9"/>
        <end position="28"/>
    </location>
</feature>
<proteinExistence type="predicted"/>
<keyword evidence="1" id="KW-0812">Transmembrane</keyword>
<organism evidence="4 5">
    <name type="scientific">Agromyces atrinae</name>
    <dbReference type="NCBI Taxonomy" id="592376"/>
    <lineage>
        <taxon>Bacteria</taxon>
        <taxon>Bacillati</taxon>
        <taxon>Actinomycetota</taxon>
        <taxon>Actinomycetes</taxon>
        <taxon>Micrococcales</taxon>
        <taxon>Microbacteriaceae</taxon>
        <taxon>Agromyces</taxon>
    </lineage>
</organism>
<dbReference type="Pfam" id="PF00768">
    <property type="entry name" value="Peptidase_S11"/>
    <property type="match status" value="1"/>
</dbReference>
<reference evidence="3 6" key="2">
    <citation type="submission" date="2020-07" db="EMBL/GenBank/DDBJ databases">
        <title>Sequencing the genomes of 1000 actinobacteria strains.</title>
        <authorList>
            <person name="Klenk H.-P."/>
        </authorList>
    </citation>
    <scope>NUCLEOTIDE SEQUENCE [LARGE SCALE GENOMIC DNA]</scope>
    <source>
        <strain evidence="3 6">DSM 23870</strain>
    </source>
</reference>